<dbReference type="Proteomes" id="UP000663203">
    <property type="component" value="Chromosome"/>
</dbReference>
<accession>A0A8A2VB32</accession>
<evidence type="ECO:0000313" key="3">
    <source>
        <dbReference type="EMBL" id="QSW97642.1"/>
    </source>
</evidence>
<proteinExistence type="predicted"/>
<organism evidence="3 4">
    <name type="scientific">Haloterrigena alkaliphila</name>
    <dbReference type="NCBI Taxonomy" id="2816475"/>
    <lineage>
        <taxon>Archaea</taxon>
        <taxon>Methanobacteriati</taxon>
        <taxon>Methanobacteriota</taxon>
        <taxon>Stenosarchaea group</taxon>
        <taxon>Halobacteria</taxon>
        <taxon>Halobacteriales</taxon>
        <taxon>Natrialbaceae</taxon>
        <taxon>Haloterrigena</taxon>
    </lineage>
</organism>
<evidence type="ECO:0000259" key="2">
    <source>
        <dbReference type="Pfam" id="PF18545"/>
    </source>
</evidence>
<dbReference type="KEGG" id="hakz:J0X25_09425"/>
<dbReference type="EMBL" id="CP071462">
    <property type="protein sequence ID" value="QSW97642.1"/>
    <property type="molecule type" value="Genomic_DNA"/>
</dbReference>
<reference evidence="3 4" key="1">
    <citation type="submission" date="2021-03" db="EMBL/GenBank/DDBJ databases">
        <title>Haloterrigena longa sp. nov. and Haloterrigena limicola sp. nov., extremely halophilic archaea isolated from a salt lake.</title>
        <authorList>
            <person name="Henglin C."/>
        </authorList>
    </citation>
    <scope>NUCLEOTIDE SEQUENCE [LARGE SCALE GENOMIC DNA]</scope>
    <source>
        <strain evidence="3 4">KZCA68</strain>
    </source>
</reference>
<dbReference type="AlphaFoldDB" id="A0A8A2VB32"/>
<sequence>MVDQSKTDGGNQGWSDGSTPSEAVIETIAKETANDPLELPPLSNAIDPEALDRLFDNRQGGTVTFCCCEYVITVKPDGTVAIHER</sequence>
<keyword evidence="4" id="KW-1185">Reference proteome</keyword>
<dbReference type="InterPro" id="IPR040624">
    <property type="entry name" value="HalOD1"/>
</dbReference>
<dbReference type="GeneID" id="63187524"/>
<evidence type="ECO:0000256" key="1">
    <source>
        <dbReference type="SAM" id="MobiDB-lite"/>
    </source>
</evidence>
<evidence type="ECO:0000313" key="4">
    <source>
        <dbReference type="Proteomes" id="UP000663203"/>
    </source>
</evidence>
<feature type="region of interest" description="Disordered" evidence="1">
    <location>
        <begin position="1"/>
        <end position="23"/>
    </location>
</feature>
<protein>
    <recommendedName>
        <fullName evidence="2">Halobacterial output domain-containing protein</fullName>
    </recommendedName>
</protein>
<dbReference type="Pfam" id="PF18545">
    <property type="entry name" value="HalOD1"/>
    <property type="match status" value="1"/>
</dbReference>
<feature type="domain" description="Halobacterial output" evidence="2">
    <location>
        <begin position="18"/>
        <end position="83"/>
    </location>
</feature>
<dbReference type="RefSeq" id="WP_207287204.1">
    <property type="nucleotide sequence ID" value="NZ_CP071462.1"/>
</dbReference>
<feature type="compositionally biased region" description="Polar residues" evidence="1">
    <location>
        <begin position="7"/>
        <end position="21"/>
    </location>
</feature>
<gene>
    <name evidence="3" type="ORF">J0X25_09425</name>
</gene>
<name>A0A8A2VB32_9EURY</name>